<feature type="transmembrane region" description="Helical" evidence="1">
    <location>
        <begin position="7"/>
        <end position="27"/>
    </location>
</feature>
<evidence type="ECO:0000256" key="1">
    <source>
        <dbReference type="SAM" id="Phobius"/>
    </source>
</evidence>
<feature type="transmembrane region" description="Helical" evidence="1">
    <location>
        <begin position="100"/>
        <end position="124"/>
    </location>
</feature>
<accession>A0A1A5HIE2</accession>
<feature type="transmembrane region" description="Helical" evidence="1">
    <location>
        <begin position="70"/>
        <end position="88"/>
    </location>
</feature>
<dbReference type="RefSeq" id="WP_014938656.1">
    <property type="nucleotide sequence ID" value="NZ_CP011859.1"/>
</dbReference>
<feature type="transmembrane region" description="Helical" evidence="1">
    <location>
        <begin position="150"/>
        <end position="167"/>
    </location>
</feature>
<keyword evidence="1" id="KW-0812">Transmembrane</keyword>
<name>A0A1A5HIE2_RIEAN</name>
<evidence type="ECO:0000313" key="2">
    <source>
        <dbReference type="EMBL" id="AQY22856.1"/>
    </source>
</evidence>
<dbReference type="AlphaFoldDB" id="A0A1A5HIE2"/>
<dbReference type="EMBL" id="JAOZYT010000029">
    <property type="protein sequence ID" value="MCW0523840.1"/>
    <property type="molecule type" value="Genomic_DNA"/>
</dbReference>
<keyword evidence="1" id="KW-1133">Transmembrane helix</keyword>
<protein>
    <submittedName>
        <fullName evidence="2">Inner membrane protein YdjM</fullName>
    </submittedName>
    <submittedName>
        <fullName evidence="3">Metal-dependent hydrolase</fullName>
    </submittedName>
</protein>
<keyword evidence="3" id="KW-0378">Hydrolase</keyword>
<reference evidence="2 4" key="1">
    <citation type="submission" date="2015-06" db="EMBL/GenBank/DDBJ databases">
        <title>R. anatipestifer strain HXb2 is the most virulent strain so far, and the genome sequence would help us uncover the pathogenesis.</title>
        <authorList>
            <person name="Hu Q."/>
            <person name="Qi J."/>
            <person name="Bo H."/>
            <person name="Liu G."/>
            <person name="Tao M."/>
            <person name="Ding Y."/>
            <person name="Xue Y."/>
        </authorList>
    </citation>
    <scope>NUCLEOTIDE SEQUENCE [LARGE SCALE GENOMIC DNA]</scope>
    <source>
        <strain evidence="2 4">HXb2</strain>
    </source>
</reference>
<dbReference type="EMBL" id="CP011859">
    <property type="protein sequence ID" value="AQY22856.1"/>
    <property type="molecule type" value="Genomic_DNA"/>
</dbReference>
<sequence length="473" mass="54812">MTAPNHIAGGILFTGIFTSLWNVNIFAEPTYLATTILISLLPDIDTPKSIIGKPFYPISKWLYRRYGHRTITHSLLATIIITLLAFIFQKLQIIPEHYALITFFAYFGHLLLDMLTTTGVPLLYPFWRNPCVIPGNPNYRFSTGNLKQEGVLFIVFLCSSALMNNLFTQGFWLTYNQQFNDITHIYREFKKSNKLYKIDYDLYHFQKPIKGTGYLVYADFQQLYIVSNDTIIRLREGQQGLKINTLKPYNTNHLLTTKRVSFSHITADSLNILVDDKFISYTKITATEKADVITLERKLHDYYFELKNEHNLYFSKSLKDTLKIETIDHSEANQRLKYEENRLKIQQQILEKQTQIAQEEANIKAINEPYYKALEEIKTAKQKLATETDSYQINELKNQIITLQKYLENNHPKDSRNLALLKVQLSGLNAQLNKPFQYISNKKNTPKSPLLFSGYFDYFVLPKQEKKGGSGGG</sequence>
<keyword evidence="1" id="KW-0472">Membrane</keyword>
<dbReference type="Proteomes" id="UP000189883">
    <property type="component" value="Chromosome"/>
</dbReference>
<evidence type="ECO:0000313" key="4">
    <source>
        <dbReference type="Proteomes" id="UP000189883"/>
    </source>
</evidence>
<evidence type="ECO:0000313" key="3">
    <source>
        <dbReference type="EMBL" id="MCW0523840.1"/>
    </source>
</evidence>
<dbReference type="InterPro" id="IPR007404">
    <property type="entry name" value="YdjM-like"/>
</dbReference>
<dbReference type="GO" id="GO:0016787">
    <property type="term" value="F:hydrolase activity"/>
    <property type="evidence" value="ECO:0007669"/>
    <property type="project" value="UniProtKB-KW"/>
</dbReference>
<reference evidence="3" key="2">
    <citation type="submission" date="2022-10" db="EMBL/GenBank/DDBJ databases">
        <title>Sifting through the core-genome to identify putative cross-protective antigens against Riemerella anatipestifer.</title>
        <authorList>
            <person name="Zheng X."/>
            <person name="Zhang W."/>
        </authorList>
    </citation>
    <scope>NUCLEOTIDE SEQUENCE</scope>
    <source>
        <strain evidence="3">ZWRA178</strain>
    </source>
</reference>
<organism evidence="2 4">
    <name type="scientific">Riemerella anatipestifer</name>
    <name type="common">Moraxella anatipestifer</name>
    <dbReference type="NCBI Taxonomy" id="34085"/>
    <lineage>
        <taxon>Bacteria</taxon>
        <taxon>Pseudomonadati</taxon>
        <taxon>Bacteroidota</taxon>
        <taxon>Flavobacteriia</taxon>
        <taxon>Flavobacteriales</taxon>
        <taxon>Weeksellaceae</taxon>
        <taxon>Riemerella</taxon>
    </lineage>
</organism>
<dbReference type="PANTHER" id="PTHR35531:SF1">
    <property type="entry name" value="INNER MEMBRANE PROTEIN YBCI-RELATED"/>
    <property type="match status" value="1"/>
</dbReference>
<dbReference type="PANTHER" id="PTHR35531">
    <property type="entry name" value="INNER MEMBRANE PROTEIN YBCI-RELATED"/>
    <property type="match status" value="1"/>
</dbReference>
<proteinExistence type="predicted"/>
<dbReference type="Pfam" id="PF04307">
    <property type="entry name" value="YdjM"/>
    <property type="match status" value="1"/>
</dbReference>
<gene>
    <name evidence="2" type="primary">ydjM</name>
    <name evidence="2" type="ORF">AB406_1915</name>
    <name evidence="3" type="ORF">OKE68_05860</name>
</gene>
<dbReference type="OrthoDB" id="5459053at2"/>
<dbReference type="Proteomes" id="UP001207440">
    <property type="component" value="Unassembled WGS sequence"/>
</dbReference>